<comment type="caution">
    <text evidence="2">The sequence shown here is derived from an EMBL/GenBank/DDBJ whole genome shotgun (WGS) entry which is preliminary data.</text>
</comment>
<feature type="signal peptide" evidence="1">
    <location>
        <begin position="1"/>
        <end position="20"/>
    </location>
</feature>
<keyword evidence="3" id="KW-1185">Reference proteome</keyword>
<dbReference type="Proteomes" id="UP000785613">
    <property type="component" value="Unassembled WGS sequence"/>
</dbReference>
<dbReference type="EMBL" id="VUYU01000002">
    <property type="protein sequence ID" value="NHZ32776.1"/>
    <property type="molecule type" value="Genomic_DNA"/>
</dbReference>
<keyword evidence="1" id="KW-0732">Signal</keyword>
<evidence type="ECO:0000256" key="1">
    <source>
        <dbReference type="SAM" id="SignalP"/>
    </source>
</evidence>
<gene>
    <name evidence="2" type="ORF">F0185_04130</name>
</gene>
<dbReference type="RefSeq" id="WP_167221840.1">
    <property type="nucleotide sequence ID" value="NZ_VUYU01000002.1"/>
</dbReference>
<evidence type="ECO:0000313" key="3">
    <source>
        <dbReference type="Proteomes" id="UP000785613"/>
    </source>
</evidence>
<evidence type="ECO:0000313" key="2">
    <source>
        <dbReference type="EMBL" id="NHZ32776.1"/>
    </source>
</evidence>
<feature type="chain" id="PRO_5046128407" evidence="1">
    <location>
        <begin position="21"/>
        <end position="291"/>
    </location>
</feature>
<sequence>MNNYLLVVPLVLFCAAPAVAEAQTRHLVFQSNATFLAPEVNVVLFNDKAHPVSVALDFGTRGADLDLLTDQTCYSRNRAAQFAGTRFEGFFDKDGVKRPKLFEAESTIAVIPPGGFAHRSIPVGFFSSLPCEILYTLRDLPGDRRVTRQFMVKPTADAHVQNALDVSVNSSVEDFSDKKLIFITLLFKNSANKPARFKLMRKTLLGCAADIRDGMVRQGMEGSTVEIDPMSYAATKTVIELRQRASAVNCRLMVEFAAMDGTALPEHLRKITVPMKRRGEFKFWPSVMLHQ</sequence>
<reference evidence="2 3" key="1">
    <citation type="submission" date="2019-09" db="EMBL/GenBank/DDBJ databases">
        <title>Taxonomy of Antarctic Massilia spp.: description of Massilia rubra sp. nov., Massilia aquatica sp. nov., Massilia mucilaginosa sp. nov., Massilia frigida sp. nov. isolated from streams, lakes and regoliths.</title>
        <authorList>
            <person name="Holochova P."/>
            <person name="Sedlacek I."/>
            <person name="Kralova S."/>
            <person name="Maslanova I."/>
            <person name="Busse H.-J."/>
            <person name="Stankova E."/>
            <person name="Vrbovska V."/>
            <person name="Kovarovic V."/>
            <person name="Bartak M."/>
            <person name="Svec P."/>
            <person name="Pantucek R."/>
        </authorList>
    </citation>
    <scope>NUCLEOTIDE SEQUENCE [LARGE SCALE GENOMIC DNA]</scope>
    <source>
        <strain evidence="2 3">CCM 8692</strain>
    </source>
</reference>
<name>A0ABX0LJT0_9BURK</name>
<proteinExistence type="predicted"/>
<accession>A0ABX0LJT0</accession>
<organism evidence="2 3">
    <name type="scientific">Massilia rubra</name>
    <dbReference type="NCBI Taxonomy" id="2607910"/>
    <lineage>
        <taxon>Bacteria</taxon>
        <taxon>Pseudomonadati</taxon>
        <taxon>Pseudomonadota</taxon>
        <taxon>Betaproteobacteria</taxon>
        <taxon>Burkholderiales</taxon>
        <taxon>Oxalobacteraceae</taxon>
        <taxon>Telluria group</taxon>
        <taxon>Massilia</taxon>
    </lineage>
</organism>
<protein>
    <submittedName>
        <fullName evidence="2">Uncharacterized protein</fullName>
    </submittedName>
</protein>